<name>F9XXH8_OLEA2</name>
<keyword evidence="3" id="KW-1185">Reference proteome</keyword>
<dbReference type="Proteomes" id="UP000002710">
    <property type="component" value="Chromosome"/>
</dbReference>
<sequence>MRNSKVAIIMALCTGAVLLTAGCSTMPEQAPPPPPPAQVVVEYDSQALGSYRQARLFMEQGRYELAREQYLVALSLARNEDLRERLQHELQAADRMVRSMR</sequence>
<reference evidence="2 3" key="1">
    <citation type="journal article" date="2011" name="J. Bacteriol.">
        <title>Complete genome sequence and updated annotation of Desulfovibrio alaskensis G20.</title>
        <authorList>
            <person name="Hauser L.J."/>
            <person name="Land M.L."/>
            <person name="Brown S.D."/>
            <person name="Larimer F."/>
            <person name="Keller K.L."/>
            <person name="Rapp-Giles B.J."/>
            <person name="Price M.N."/>
            <person name="Lin M."/>
            <person name="Bruce D.C."/>
            <person name="Detter J.C."/>
            <person name="Tapia R."/>
            <person name="Han C.S."/>
            <person name="Goodwin L.A."/>
            <person name="Cheng J.F."/>
            <person name="Pitluck S."/>
            <person name="Copeland A."/>
            <person name="Lucas S."/>
            <person name="Nolan M."/>
            <person name="Lapidus A.L."/>
            <person name="Palumbo A.V."/>
            <person name="Wall J.D."/>
        </authorList>
    </citation>
    <scope>NUCLEOTIDE SEQUENCE [LARGE SCALE GENOMIC DNA]</scope>
    <source>
        <strain evidence="3">ATCC BAA 1058 / DSM 17464 / G20</strain>
    </source>
</reference>
<dbReference type="KEGG" id="dde:Dde_4037"/>
<accession>F9XXH8</accession>
<gene>
    <name evidence="2" type="ordered locus">Dde_4037</name>
</gene>
<dbReference type="RefSeq" id="WP_011368104.1">
    <property type="nucleotide sequence ID" value="NC_007519.1"/>
</dbReference>
<evidence type="ECO:0000256" key="1">
    <source>
        <dbReference type="SAM" id="SignalP"/>
    </source>
</evidence>
<dbReference type="EMBL" id="CP000112">
    <property type="protein sequence ID" value="AEL79441.1"/>
    <property type="molecule type" value="Genomic_DNA"/>
</dbReference>
<dbReference type="AlphaFoldDB" id="F9XXH8"/>
<evidence type="ECO:0000313" key="3">
    <source>
        <dbReference type="Proteomes" id="UP000002710"/>
    </source>
</evidence>
<protein>
    <submittedName>
        <fullName evidence="2">Uncharacterized protein</fullName>
    </submittedName>
</protein>
<feature type="chain" id="PRO_5003391077" evidence="1">
    <location>
        <begin position="22"/>
        <end position="101"/>
    </location>
</feature>
<evidence type="ECO:0000313" key="2">
    <source>
        <dbReference type="EMBL" id="AEL79441.1"/>
    </source>
</evidence>
<dbReference type="STRING" id="207559.Dde_4037"/>
<dbReference type="HOGENOM" id="CLU_2464105_0_0_7"/>
<dbReference type="PROSITE" id="PS51257">
    <property type="entry name" value="PROKAR_LIPOPROTEIN"/>
    <property type="match status" value="1"/>
</dbReference>
<organism evidence="2 3">
    <name type="scientific">Oleidesulfovibrio alaskensis (strain ATCC BAA-1058 / DSM 17464 / G20)</name>
    <name type="common">Desulfovibrio alaskensis</name>
    <dbReference type="NCBI Taxonomy" id="207559"/>
    <lineage>
        <taxon>Bacteria</taxon>
        <taxon>Pseudomonadati</taxon>
        <taxon>Thermodesulfobacteriota</taxon>
        <taxon>Desulfovibrionia</taxon>
        <taxon>Desulfovibrionales</taxon>
        <taxon>Desulfovibrionaceae</taxon>
        <taxon>Oleidesulfovibrio</taxon>
    </lineage>
</organism>
<dbReference type="eggNOG" id="ENOG50318GZ">
    <property type="taxonomic scope" value="Bacteria"/>
</dbReference>
<feature type="signal peptide" evidence="1">
    <location>
        <begin position="1"/>
        <end position="21"/>
    </location>
</feature>
<proteinExistence type="predicted"/>
<keyword evidence="1" id="KW-0732">Signal</keyword>